<feature type="region of interest" description="Disordered" evidence="11">
    <location>
        <begin position="653"/>
        <end position="688"/>
    </location>
</feature>
<dbReference type="GO" id="GO:0046654">
    <property type="term" value="P:tetrahydrofolate biosynthetic process"/>
    <property type="evidence" value="ECO:0007669"/>
    <property type="project" value="UniProtKB-UniPathway"/>
</dbReference>
<proteinExistence type="inferred from homology"/>
<dbReference type="PANTHER" id="PTHR11236:SF18">
    <property type="entry name" value="AMINODEOXYCHORISMATE SYNTHASE"/>
    <property type="match status" value="1"/>
</dbReference>
<dbReference type="InterPro" id="IPR019999">
    <property type="entry name" value="Anth_synth_I-like"/>
</dbReference>
<dbReference type="InterPro" id="IPR006805">
    <property type="entry name" value="Anth_synth_I_N"/>
</dbReference>
<dbReference type="GO" id="GO:0046656">
    <property type="term" value="P:folic acid biosynthetic process"/>
    <property type="evidence" value="ECO:0007669"/>
    <property type="project" value="UniProtKB-KW"/>
</dbReference>
<reference evidence="16" key="1">
    <citation type="submission" date="2021-03" db="EMBL/GenBank/DDBJ databases">
        <authorList>
            <person name="Tagirdzhanova G."/>
        </authorList>
    </citation>
    <scope>NUCLEOTIDE SEQUENCE</scope>
</reference>
<feature type="domain" description="Anthranilate synthase component I N-terminal" evidence="15">
    <location>
        <begin position="704"/>
        <end position="846"/>
    </location>
</feature>
<evidence type="ECO:0000256" key="4">
    <source>
        <dbReference type="ARBA" id="ARBA00013139"/>
    </source>
</evidence>
<dbReference type="EC" id="2.6.1.85" evidence="4"/>
<dbReference type="Gene3D" id="3.60.120.10">
    <property type="entry name" value="Anthranilate synthase"/>
    <property type="match status" value="1"/>
</dbReference>
<comment type="catalytic activity">
    <reaction evidence="1">
        <text>chorismate + L-glutamine = 4-amino-4-deoxychorismate + L-glutamate</text>
        <dbReference type="Rhea" id="RHEA:11672"/>
        <dbReference type="ChEBI" id="CHEBI:29748"/>
        <dbReference type="ChEBI" id="CHEBI:29985"/>
        <dbReference type="ChEBI" id="CHEBI:58359"/>
        <dbReference type="ChEBI" id="CHEBI:58406"/>
        <dbReference type="EC" id="2.6.1.85"/>
    </reaction>
</comment>
<dbReference type="InterPro" id="IPR001330">
    <property type="entry name" value="Prenyltrans"/>
</dbReference>
<dbReference type="GO" id="GO:0000162">
    <property type="term" value="P:L-tryptophan biosynthetic process"/>
    <property type="evidence" value="ECO:0007669"/>
    <property type="project" value="TreeGrafter"/>
</dbReference>
<accession>A0A8H3ELV0</accession>
<dbReference type="Pfam" id="PF00117">
    <property type="entry name" value="GATase"/>
    <property type="match status" value="1"/>
</dbReference>
<sequence length="1218" mass="134532">MTSSHASENPTLNRSQHVKYWLRCLKTHLPTLYQSNDSTRMTLAFFIISALDILNALHTHTSDEERKAYVAWIYRCQHPNGGFRGFTGADLGSSRTEQNKCWDPANLAATYFALAALMVLEDDLQGVRVAECLCWLRHLQRADGSFGEARMAQGQVSGGSDVRFCYCAAGVRWILRQREPSAIGIDHEDIDIKKLSKFILSLQTFEGGLGNSPFHEAQAGWTYCGIGTLKFLGKLPTSSRDNLDVDNMSIDAEVPGFIESLTHWLVSRQTSDIQRGGDFDVLDEEATLAAQRPDPDLKVQSAVISPSAFLHSATPTAPFLSESFSWAGFNGRCNKESDTCYSFWAGGSLAILSKIHLINFNANDRYLLEKTQHMIGGFGKMPGDPPDGEVLRTEELMASQPRILFIDAYDSFSNNIIALLETSLNAEITKIYIDSKIANLSVFLEPFAAVICGPGPGNPGNGADVGIFRDIWKVESPEIVPVLGICLGFQSLVLEFGGSVQRLSYGRHGIETCVTTSSTSIFKGLSTVNAVQYHSLHATMGRNASQHEDLRSLWRPFESCPELLPLAWEMGLGHEGAVSIGTNTHPILMAVKHTTKPYYGIQFHPESVCSQPNAAQVVANWWDASKAWLKLHKPTKLATTRPESPITYLEHASEPLDDSTDGHSEGSSLHTPPTPLSSLSEPPSPVPPQELLSMSIELGCLTVPRICRALRLEAGEFVLLDSEMKPTPSLGESSIVGIVEPSTLRILYSIGTDFVTVQAGPHRTQITLEGEVNDIFAYLKVFMAKHEITNHSDRAFCGGLVGYITYEACLETIGISAAGQENRPDIHFAFVKKSIVVDHRKRMLHIQSLTGHDDMESDGWVKRTTQLLSTFGVLEHGTCPQEKETESMISEVQSHQPSKSRYQSKISQCQEHIRAGESYELCLSDQTVINIKTSNSSCPTSWSRYLRLRETNPAPFAAFLRLGTLTLLSTSPERFMSWTRFEYCPPSTEGEQSETASTCQFRPIKGTVSKKRMTAEGETLHVSKEEATVLLSVVKERAENLMIVDLIRHDLYSVVSSWDVQVKALMAVEEYETVYQLVSVIEGRLFKYFQPSSEIKHGPRHRQCSNKNGIDVLAASLPPGSMTGAPKLRSCQLLQGIEHHQPRSIYSGILGYMCVSGKGDFSVVIRSVFKWDEGNSKDEELWRIGAGGAVTGLSTEEGEWNEMLAKLKSTLGGFAFGM</sequence>
<organism evidence="16 17">
    <name type="scientific">Heterodermia speciosa</name>
    <dbReference type="NCBI Taxonomy" id="116794"/>
    <lineage>
        <taxon>Eukaryota</taxon>
        <taxon>Fungi</taxon>
        <taxon>Dikarya</taxon>
        <taxon>Ascomycota</taxon>
        <taxon>Pezizomycotina</taxon>
        <taxon>Lecanoromycetes</taxon>
        <taxon>OSLEUM clade</taxon>
        <taxon>Lecanoromycetidae</taxon>
        <taxon>Caliciales</taxon>
        <taxon>Physciaceae</taxon>
        <taxon>Heterodermia</taxon>
    </lineage>
</organism>
<dbReference type="OrthoDB" id="64220at2759"/>
<dbReference type="CDD" id="cd01743">
    <property type="entry name" value="GATase1_Anthranilate_Synthase"/>
    <property type="match status" value="1"/>
</dbReference>
<protein>
    <recommendedName>
        <fullName evidence="4">aminodeoxychorismate synthase</fullName>
        <ecNumber evidence="4">2.6.1.85</ecNumber>
    </recommendedName>
    <alternativeName>
        <fullName evidence="9">Para-aminobenzoate synthase</fullName>
    </alternativeName>
    <alternativeName>
        <fullName evidence="10">p-aminobenzoic acid synthase</fullName>
    </alternativeName>
</protein>
<comment type="similarity">
    <text evidence="3">In the C-terminal section; belongs to the anthranilate synthase component I family.</text>
</comment>
<feature type="domain" description="Prenyltransferase alpha-alpha toroid" evidence="14">
    <location>
        <begin position="12"/>
        <end position="387"/>
    </location>
</feature>
<dbReference type="GO" id="GO:0005737">
    <property type="term" value="C:cytoplasm"/>
    <property type="evidence" value="ECO:0007669"/>
    <property type="project" value="TreeGrafter"/>
</dbReference>
<evidence type="ECO:0000256" key="8">
    <source>
        <dbReference type="ARBA" id="ARBA00022962"/>
    </source>
</evidence>
<dbReference type="Gene3D" id="3.40.50.880">
    <property type="match status" value="1"/>
</dbReference>
<dbReference type="UniPathway" id="UPA00077">
    <property type="reaction ID" value="UER00149"/>
</dbReference>
<dbReference type="InterPro" id="IPR005801">
    <property type="entry name" value="ADC_synthase"/>
</dbReference>
<gene>
    <name evidence="16" type="ORF">HETSPECPRED_006190</name>
</gene>
<dbReference type="InterPro" id="IPR029062">
    <property type="entry name" value="Class_I_gatase-like"/>
</dbReference>
<feature type="domain" description="Glutamine amidotransferase" evidence="12">
    <location>
        <begin position="405"/>
        <end position="539"/>
    </location>
</feature>
<evidence type="ECO:0000313" key="16">
    <source>
        <dbReference type="EMBL" id="CAF9906452.1"/>
    </source>
</evidence>
<keyword evidence="5" id="KW-0808">Transferase</keyword>
<dbReference type="Pfam" id="PF00432">
    <property type="entry name" value="Prenyltrans"/>
    <property type="match status" value="1"/>
</dbReference>
<dbReference type="PANTHER" id="PTHR11236">
    <property type="entry name" value="AMINOBENZOATE/ANTHRANILATE SYNTHASE"/>
    <property type="match status" value="1"/>
</dbReference>
<dbReference type="AlphaFoldDB" id="A0A8H3ELV0"/>
<evidence type="ECO:0000256" key="1">
    <source>
        <dbReference type="ARBA" id="ARBA00001000"/>
    </source>
</evidence>
<keyword evidence="8" id="KW-0315">Glutamine amidotransferase</keyword>
<dbReference type="SUPFAM" id="SSF56322">
    <property type="entry name" value="ADC synthase"/>
    <property type="match status" value="1"/>
</dbReference>
<dbReference type="SUPFAM" id="SSF48239">
    <property type="entry name" value="Terpenoid cyclases/Protein prenyltransferases"/>
    <property type="match status" value="1"/>
</dbReference>
<evidence type="ECO:0000256" key="9">
    <source>
        <dbReference type="ARBA" id="ARBA00031329"/>
    </source>
</evidence>
<evidence type="ECO:0000259" key="14">
    <source>
        <dbReference type="Pfam" id="PF00432"/>
    </source>
</evidence>
<evidence type="ECO:0000256" key="6">
    <source>
        <dbReference type="ARBA" id="ARBA00022737"/>
    </source>
</evidence>
<comment type="pathway">
    <text evidence="2">Cofactor biosynthesis; tetrahydrofolate biosynthesis; 4-aminobenzoate from chorismate: step 1/2.</text>
</comment>
<evidence type="ECO:0000256" key="2">
    <source>
        <dbReference type="ARBA" id="ARBA00005009"/>
    </source>
</evidence>
<dbReference type="InterPro" id="IPR015890">
    <property type="entry name" value="Chorismate_C"/>
</dbReference>
<dbReference type="GO" id="GO:0046820">
    <property type="term" value="F:4-amino-4-deoxychorismate synthase activity"/>
    <property type="evidence" value="ECO:0007669"/>
    <property type="project" value="UniProtKB-EC"/>
</dbReference>
<evidence type="ECO:0000259" key="12">
    <source>
        <dbReference type="Pfam" id="PF00117"/>
    </source>
</evidence>
<dbReference type="Pfam" id="PF04715">
    <property type="entry name" value="Anth_synt_I_N"/>
    <property type="match status" value="1"/>
</dbReference>
<evidence type="ECO:0000256" key="10">
    <source>
        <dbReference type="ARBA" id="ARBA00031904"/>
    </source>
</evidence>
<dbReference type="SUPFAM" id="SSF52317">
    <property type="entry name" value="Class I glutamine amidotransferase-like"/>
    <property type="match status" value="1"/>
</dbReference>
<keyword evidence="6" id="KW-0677">Repeat</keyword>
<dbReference type="InterPro" id="IPR017926">
    <property type="entry name" value="GATASE"/>
</dbReference>
<evidence type="ECO:0000256" key="5">
    <source>
        <dbReference type="ARBA" id="ARBA00022679"/>
    </source>
</evidence>
<evidence type="ECO:0000259" key="13">
    <source>
        <dbReference type="Pfam" id="PF00425"/>
    </source>
</evidence>
<feature type="compositionally biased region" description="Low complexity" evidence="11">
    <location>
        <begin position="667"/>
        <end position="681"/>
    </location>
</feature>
<feature type="domain" description="Chorismate-utilising enzyme C-terminal" evidence="13">
    <location>
        <begin position="899"/>
        <end position="1206"/>
    </location>
</feature>
<dbReference type="PRINTS" id="PR00097">
    <property type="entry name" value="ANTSNTHASEII"/>
</dbReference>
<comment type="caution">
    <text evidence="16">The sequence shown here is derived from an EMBL/GenBank/DDBJ whole genome shotgun (WGS) entry which is preliminary data.</text>
</comment>
<evidence type="ECO:0000259" key="15">
    <source>
        <dbReference type="Pfam" id="PF04715"/>
    </source>
</evidence>
<dbReference type="InterPro" id="IPR008930">
    <property type="entry name" value="Terpenoid_cyclase/PrenylTrfase"/>
</dbReference>
<keyword evidence="17" id="KW-1185">Reference proteome</keyword>
<dbReference type="Gene3D" id="1.50.10.20">
    <property type="match status" value="1"/>
</dbReference>
<dbReference type="Pfam" id="PF00425">
    <property type="entry name" value="Chorismate_bind"/>
    <property type="match status" value="1"/>
</dbReference>
<dbReference type="PROSITE" id="PS51273">
    <property type="entry name" value="GATASE_TYPE_1"/>
    <property type="match status" value="1"/>
</dbReference>
<name>A0A8H3ELV0_9LECA</name>
<dbReference type="EMBL" id="CAJPDS010000004">
    <property type="protein sequence ID" value="CAF9906452.1"/>
    <property type="molecule type" value="Genomic_DNA"/>
</dbReference>
<evidence type="ECO:0000256" key="7">
    <source>
        <dbReference type="ARBA" id="ARBA00022909"/>
    </source>
</evidence>
<evidence type="ECO:0000256" key="3">
    <source>
        <dbReference type="ARBA" id="ARBA00005970"/>
    </source>
</evidence>
<dbReference type="GO" id="GO:0008153">
    <property type="term" value="P:4-aminobenzoate biosynthetic process"/>
    <property type="evidence" value="ECO:0007669"/>
    <property type="project" value="TreeGrafter"/>
</dbReference>
<evidence type="ECO:0000313" key="17">
    <source>
        <dbReference type="Proteomes" id="UP000664521"/>
    </source>
</evidence>
<dbReference type="InterPro" id="IPR006221">
    <property type="entry name" value="TrpG/PapA_dom"/>
</dbReference>
<dbReference type="Proteomes" id="UP000664521">
    <property type="component" value="Unassembled WGS sequence"/>
</dbReference>
<evidence type="ECO:0000256" key="11">
    <source>
        <dbReference type="SAM" id="MobiDB-lite"/>
    </source>
</evidence>
<keyword evidence="7" id="KW-0289">Folate biosynthesis</keyword>